<feature type="transmembrane region" description="Helical" evidence="2">
    <location>
        <begin position="256"/>
        <end position="278"/>
    </location>
</feature>
<dbReference type="InterPro" id="IPR041881">
    <property type="entry name" value="PqqD_sf"/>
</dbReference>
<dbReference type="InterPro" id="IPR001193">
    <property type="entry name" value="MBTPS2"/>
</dbReference>
<feature type="transmembrane region" description="Helical" evidence="2">
    <location>
        <begin position="387"/>
        <end position="408"/>
    </location>
</feature>
<dbReference type="PANTHER" id="PTHR13325">
    <property type="entry name" value="PROTEASE M50 MEMBRANE-BOUND TRANSCRIPTION FACTOR SITE 2 PROTEASE"/>
    <property type="match status" value="1"/>
</dbReference>
<keyword evidence="4" id="KW-1185">Reference proteome</keyword>
<sequence length="715" mass="80913">MSANLFSSDWYQIAELKPRLRHHVTVNAHRYRGKRWYVLEDHVTGQVRRLSPQSYLIVGLMNGERTIDRLWELSSQRLGEEMPTHEEMLQLLASLYQANLVGMDTSGDISELFERGKEAERTRWMSKLKSPLSIKIPLLDPERFLVATQKYIKPLFSLTALCIWCLLVIGMLVMVGQHWEELTSNVTDRVLAADNLVLLWFIYPVIKLIHELGHGYCVKRGGGEVHELGVMLLVLLPMPYVDASSTNAFADKKQRILVGSAGIIVELFIAAVAMFVWVNAEPGLIKSIAYNIIFIAGLSTVMVNGNPLLRFDGYYILADLIEIPNLGQRSNQYWGWLTKRFMFGVSGLASPAYDRREALWLFFYGFASYIYRMFLMVTIVLFVAQQYFFVGIVLAVWALIGTLIVPNFKLLKKAWQDSDIRTGRRSPTVMIPVAAGIVVLLLCVMPLPLTTSVEGVVQMDDQRRVLAEENCFVEQLHKPPGSIVVKGDLLISCSNPQLRTEQLVLQQQYLESSAERQGVWNDPVQLKIYDDQLSRLNLELKESEARLASLNLYAQSDGIWSLRNAADLVGMFLKRGDLIGHVITNDHVSILGMVPEADIELVRDKSVAISALQTSDLNTQLTPTSWSVFPAATKEPVSGILTETAGGSIIMDPSSSTSDTPQSLRQYFIVALEFGHFPMVFVDERIHLKFEHPPEAIMYRLYRVVRRTFLEYFDV</sequence>
<evidence type="ECO:0000313" key="4">
    <source>
        <dbReference type="Proteomes" id="UP000283087"/>
    </source>
</evidence>
<dbReference type="EMBL" id="RQXW01000004">
    <property type="protein sequence ID" value="RTE66664.1"/>
    <property type="molecule type" value="Genomic_DNA"/>
</dbReference>
<keyword evidence="1" id="KW-0175">Coiled coil</keyword>
<organism evidence="3 4">
    <name type="scientific">Amphritea opalescens</name>
    <dbReference type="NCBI Taxonomy" id="2490544"/>
    <lineage>
        <taxon>Bacteria</taxon>
        <taxon>Pseudomonadati</taxon>
        <taxon>Pseudomonadota</taxon>
        <taxon>Gammaproteobacteria</taxon>
        <taxon>Oceanospirillales</taxon>
        <taxon>Oceanospirillaceae</taxon>
        <taxon>Amphritea</taxon>
    </lineage>
</organism>
<feature type="coiled-coil region" evidence="1">
    <location>
        <begin position="526"/>
        <end position="553"/>
    </location>
</feature>
<gene>
    <name evidence="3" type="ORF">EH243_06175</name>
</gene>
<dbReference type="Proteomes" id="UP000283087">
    <property type="component" value="Unassembled WGS sequence"/>
</dbReference>
<dbReference type="AlphaFoldDB" id="A0A430KTM8"/>
<dbReference type="GO" id="GO:0004222">
    <property type="term" value="F:metalloendopeptidase activity"/>
    <property type="evidence" value="ECO:0007669"/>
    <property type="project" value="InterPro"/>
</dbReference>
<dbReference type="Gene3D" id="1.10.10.1150">
    <property type="entry name" value="Coenzyme PQQ synthesis protein D (PqqD)"/>
    <property type="match status" value="1"/>
</dbReference>
<dbReference type="GO" id="GO:0031293">
    <property type="term" value="P:membrane protein intracellular domain proteolysis"/>
    <property type="evidence" value="ECO:0007669"/>
    <property type="project" value="TreeGrafter"/>
</dbReference>
<keyword evidence="2" id="KW-0812">Transmembrane</keyword>
<evidence type="ECO:0000256" key="1">
    <source>
        <dbReference type="SAM" id="Coils"/>
    </source>
</evidence>
<feature type="transmembrane region" description="Helical" evidence="2">
    <location>
        <begin position="191"/>
        <end position="210"/>
    </location>
</feature>
<accession>A0A430KTM8</accession>
<dbReference type="GO" id="GO:0005737">
    <property type="term" value="C:cytoplasm"/>
    <property type="evidence" value="ECO:0007669"/>
    <property type="project" value="TreeGrafter"/>
</dbReference>
<keyword evidence="2" id="KW-0472">Membrane</keyword>
<reference evidence="3 4" key="1">
    <citation type="submission" date="2018-11" db="EMBL/GenBank/DDBJ databases">
        <title>The draft genome sequence of Amphritea opalescens ANRC-JH13T.</title>
        <authorList>
            <person name="Fang Z."/>
            <person name="Zhang Y."/>
            <person name="Han X."/>
        </authorList>
    </citation>
    <scope>NUCLEOTIDE SEQUENCE [LARGE SCALE GENOMIC DNA]</scope>
    <source>
        <strain evidence="3 4">ANRC-JH13</strain>
    </source>
</reference>
<comment type="caution">
    <text evidence="3">The sequence shown here is derived from an EMBL/GenBank/DDBJ whole genome shotgun (WGS) entry which is preliminary data.</text>
</comment>
<name>A0A430KTM8_9GAMM</name>
<feature type="transmembrane region" description="Helical" evidence="2">
    <location>
        <begin position="284"/>
        <end position="303"/>
    </location>
</feature>
<evidence type="ECO:0000256" key="2">
    <source>
        <dbReference type="SAM" id="Phobius"/>
    </source>
</evidence>
<protein>
    <submittedName>
        <fullName evidence="3">Peptidase M50</fullName>
    </submittedName>
</protein>
<evidence type="ECO:0000313" key="3">
    <source>
        <dbReference type="EMBL" id="RTE66664.1"/>
    </source>
</evidence>
<feature type="transmembrane region" description="Helical" evidence="2">
    <location>
        <begin position="155"/>
        <end position="179"/>
    </location>
</feature>
<dbReference type="CDD" id="cd05709">
    <property type="entry name" value="S2P-M50"/>
    <property type="match status" value="1"/>
</dbReference>
<dbReference type="RefSeq" id="WP_126157767.1">
    <property type="nucleotide sequence ID" value="NZ_RQXW01000004.1"/>
</dbReference>
<proteinExistence type="predicted"/>
<feature type="transmembrane region" description="Helical" evidence="2">
    <location>
        <begin position="429"/>
        <end position="449"/>
    </location>
</feature>
<feature type="transmembrane region" description="Helical" evidence="2">
    <location>
        <begin position="358"/>
        <end position="381"/>
    </location>
</feature>
<keyword evidence="2" id="KW-1133">Transmembrane helix</keyword>
<dbReference type="PANTHER" id="PTHR13325:SF3">
    <property type="entry name" value="MEMBRANE-BOUND TRANSCRIPTION FACTOR SITE-2 PROTEASE"/>
    <property type="match status" value="1"/>
</dbReference>
<dbReference type="GO" id="GO:0016020">
    <property type="term" value="C:membrane"/>
    <property type="evidence" value="ECO:0007669"/>
    <property type="project" value="InterPro"/>
</dbReference>
<dbReference type="OrthoDB" id="9759690at2"/>